<evidence type="ECO:0000256" key="1">
    <source>
        <dbReference type="SAM" id="SignalP"/>
    </source>
</evidence>
<protein>
    <submittedName>
        <fullName evidence="2">Uncharacterized protein</fullName>
    </submittedName>
</protein>
<proteinExistence type="predicted"/>
<feature type="signal peptide" evidence="1">
    <location>
        <begin position="1"/>
        <end position="25"/>
    </location>
</feature>
<dbReference type="Proteomes" id="UP001159363">
    <property type="component" value="Chromosome 5"/>
</dbReference>
<sequence length="56" mass="6232">MCDEMTDRAGRCIFIILIKVLSCSAEQNMFVGTVKELQSATAADYSWAILSTIAEW</sequence>
<accession>A0ABQ9H7S2</accession>
<evidence type="ECO:0000313" key="2">
    <source>
        <dbReference type="EMBL" id="KAJ8880333.1"/>
    </source>
</evidence>
<feature type="chain" id="PRO_5046732325" evidence="1">
    <location>
        <begin position="26"/>
        <end position="56"/>
    </location>
</feature>
<name>A0ABQ9H7S2_9NEOP</name>
<gene>
    <name evidence="2" type="ORF">PR048_016800</name>
</gene>
<evidence type="ECO:0000313" key="3">
    <source>
        <dbReference type="Proteomes" id="UP001159363"/>
    </source>
</evidence>
<dbReference type="EMBL" id="JARBHB010000006">
    <property type="protein sequence ID" value="KAJ8880333.1"/>
    <property type="molecule type" value="Genomic_DNA"/>
</dbReference>
<keyword evidence="3" id="KW-1185">Reference proteome</keyword>
<comment type="caution">
    <text evidence="2">The sequence shown here is derived from an EMBL/GenBank/DDBJ whole genome shotgun (WGS) entry which is preliminary data.</text>
</comment>
<reference evidence="2 3" key="1">
    <citation type="submission" date="2023-02" db="EMBL/GenBank/DDBJ databases">
        <title>LHISI_Scaffold_Assembly.</title>
        <authorList>
            <person name="Stuart O.P."/>
            <person name="Cleave R."/>
            <person name="Magrath M.J.L."/>
            <person name="Mikheyev A.S."/>
        </authorList>
    </citation>
    <scope>NUCLEOTIDE SEQUENCE [LARGE SCALE GENOMIC DNA]</scope>
    <source>
        <strain evidence="2">Daus_M_001</strain>
        <tissue evidence="2">Leg muscle</tissue>
    </source>
</reference>
<organism evidence="2 3">
    <name type="scientific">Dryococelus australis</name>
    <dbReference type="NCBI Taxonomy" id="614101"/>
    <lineage>
        <taxon>Eukaryota</taxon>
        <taxon>Metazoa</taxon>
        <taxon>Ecdysozoa</taxon>
        <taxon>Arthropoda</taxon>
        <taxon>Hexapoda</taxon>
        <taxon>Insecta</taxon>
        <taxon>Pterygota</taxon>
        <taxon>Neoptera</taxon>
        <taxon>Polyneoptera</taxon>
        <taxon>Phasmatodea</taxon>
        <taxon>Verophasmatodea</taxon>
        <taxon>Anareolatae</taxon>
        <taxon>Phasmatidae</taxon>
        <taxon>Eurycanthinae</taxon>
        <taxon>Dryococelus</taxon>
    </lineage>
</organism>
<keyword evidence="1" id="KW-0732">Signal</keyword>